<keyword evidence="3" id="KW-1185">Reference proteome</keyword>
<comment type="caution">
    <text evidence="2">The sequence shown here is derived from an EMBL/GenBank/DDBJ whole genome shotgun (WGS) entry which is preliminary data.</text>
</comment>
<feature type="coiled-coil region" evidence="1">
    <location>
        <begin position="241"/>
        <end position="268"/>
    </location>
</feature>
<organism evidence="2 3">
    <name type="scientific">Clostridium paridis</name>
    <dbReference type="NCBI Taxonomy" id="2803863"/>
    <lineage>
        <taxon>Bacteria</taxon>
        <taxon>Bacillati</taxon>
        <taxon>Bacillota</taxon>
        <taxon>Clostridia</taxon>
        <taxon>Eubacteriales</taxon>
        <taxon>Clostridiaceae</taxon>
        <taxon>Clostridium</taxon>
    </lineage>
</organism>
<dbReference type="RefSeq" id="WP_202766293.1">
    <property type="nucleotide sequence ID" value="NZ_JAESWA010000017.1"/>
</dbReference>
<keyword evidence="1" id="KW-0175">Coiled coil</keyword>
<evidence type="ECO:0000313" key="3">
    <source>
        <dbReference type="Proteomes" id="UP000623681"/>
    </source>
</evidence>
<feature type="coiled-coil region" evidence="1">
    <location>
        <begin position="43"/>
        <end position="186"/>
    </location>
</feature>
<gene>
    <name evidence="2" type="ORF">JK634_03780</name>
</gene>
<evidence type="ECO:0000313" key="2">
    <source>
        <dbReference type="EMBL" id="MBL4930912.1"/>
    </source>
</evidence>
<dbReference type="EMBL" id="JAESWA010000017">
    <property type="protein sequence ID" value="MBL4930912.1"/>
    <property type="molecule type" value="Genomic_DNA"/>
</dbReference>
<proteinExistence type="predicted"/>
<dbReference type="AlphaFoldDB" id="A0A937K2R8"/>
<sequence>MADLKATTMRLSEETIKNFREVAEKEGITQEQCMASLLQVFEMQQAKSTLKDRKREIETFEEYVSRLQNLYLASLEMNVTAEEKISKELSEKLNEKNEVILSLNKEINNLKNQISEIKETNKRLEESLKEKDSVTKSTEELNAQNKFLLNQINKENEMLYSKIDELKSLEDKFSSLSLENKKLNGDFSTLSSKLAEKDMYISSLLDKISFLESNLEHSTSDIKAIRLEHKEEIQNISKVHNLDKENSLKQQKENLQEYYSRKIEMEIEHIKLIKDTEIKNLQDKLEGFKNNK</sequence>
<accession>A0A937K2R8</accession>
<protein>
    <submittedName>
        <fullName evidence="2">Uncharacterized protein</fullName>
    </submittedName>
</protein>
<reference evidence="2" key="1">
    <citation type="submission" date="2021-01" db="EMBL/GenBank/DDBJ databases">
        <title>Genome public.</title>
        <authorList>
            <person name="Liu C."/>
            <person name="Sun Q."/>
        </authorList>
    </citation>
    <scope>NUCLEOTIDE SEQUENCE</scope>
    <source>
        <strain evidence="2">YIM B02565</strain>
    </source>
</reference>
<evidence type="ECO:0000256" key="1">
    <source>
        <dbReference type="SAM" id="Coils"/>
    </source>
</evidence>
<name>A0A937K2R8_9CLOT</name>
<dbReference type="Proteomes" id="UP000623681">
    <property type="component" value="Unassembled WGS sequence"/>
</dbReference>